<comment type="caution">
    <text evidence="1">The sequence shown here is derived from an EMBL/GenBank/DDBJ whole genome shotgun (WGS) entry which is preliminary data.</text>
</comment>
<sequence>MNKYKVIYYMSVLALIPVVEWIEKKSKNLASEKGE</sequence>
<organism evidence="1 2">
    <name type="scientific">Streptococcus mitis</name>
    <dbReference type="NCBI Taxonomy" id="28037"/>
    <lineage>
        <taxon>Bacteria</taxon>
        <taxon>Bacillati</taxon>
        <taxon>Bacillota</taxon>
        <taxon>Bacilli</taxon>
        <taxon>Lactobacillales</taxon>
        <taxon>Streptococcaceae</taxon>
        <taxon>Streptococcus</taxon>
        <taxon>Streptococcus mitis group</taxon>
    </lineage>
</organism>
<name>A0A0F2DEZ8_STRMT</name>
<dbReference type="Proteomes" id="UP000033538">
    <property type="component" value="Unassembled WGS sequence"/>
</dbReference>
<gene>
    <name evidence="1" type="ORF">TZ90_00130</name>
</gene>
<proteinExistence type="predicted"/>
<dbReference type="PATRIC" id="fig|28037.212.peg.131"/>
<evidence type="ECO:0000313" key="1">
    <source>
        <dbReference type="EMBL" id="KJQ69453.1"/>
    </source>
</evidence>
<dbReference type="EMBL" id="JYGP01000001">
    <property type="protein sequence ID" value="KJQ69453.1"/>
    <property type="molecule type" value="Genomic_DNA"/>
</dbReference>
<evidence type="ECO:0000313" key="2">
    <source>
        <dbReference type="Proteomes" id="UP000033538"/>
    </source>
</evidence>
<accession>A0A0F2DEZ8</accession>
<reference evidence="1 2" key="1">
    <citation type="submission" date="2015-02" db="EMBL/GenBank/DDBJ databases">
        <title>Evolution of amylase-binding proteins of oral streptococcal species.</title>
        <authorList>
            <person name="Haase E.M."/>
        </authorList>
    </citation>
    <scope>NUCLEOTIDE SEQUENCE [LARGE SCALE GENOMIC DNA]</scope>
    <source>
        <strain evidence="1 2">OT25</strain>
    </source>
</reference>
<protein>
    <submittedName>
        <fullName evidence="1">Uncharacterized protein</fullName>
    </submittedName>
</protein>
<dbReference type="AlphaFoldDB" id="A0A0F2DEZ8"/>